<dbReference type="EMBL" id="CAXIEN010000001">
    <property type="protein sequence ID" value="CAL1260968.1"/>
    <property type="molecule type" value="Genomic_DNA"/>
</dbReference>
<evidence type="ECO:0000256" key="6">
    <source>
        <dbReference type="ARBA" id="ARBA00023242"/>
    </source>
</evidence>
<evidence type="ECO:0000313" key="7">
    <source>
        <dbReference type="EMBL" id="CAL1260968.1"/>
    </source>
</evidence>
<evidence type="ECO:0000313" key="8">
    <source>
        <dbReference type="Proteomes" id="UP001497382"/>
    </source>
</evidence>
<dbReference type="PANTHER" id="PTHR33588:SF1">
    <property type="entry name" value="CILIA- AND FLAGELLA-ASSOCIATED PROTEIN 299"/>
    <property type="match status" value="1"/>
</dbReference>
<dbReference type="GO" id="GO:0005634">
    <property type="term" value="C:nucleus"/>
    <property type="evidence" value="ECO:0007669"/>
    <property type="project" value="UniProtKB-SubCell"/>
</dbReference>
<comment type="function">
    <text evidence="1">May be involved in spermatogenesis.</text>
</comment>
<gene>
    <name evidence="7" type="ORF">LARSCL_LOCUS132</name>
</gene>
<protein>
    <recommendedName>
        <fullName evidence="4">Cilia- and flagella-associated protein 299</fullName>
    </recommendedName>
</protein>
<name>A0AAV1YQ74_9ARAC</name>
<dbReference type="InterPro" id="IPR027887">
    <property type="entry name" value="DUF4464"/>
</dbReference>
<evidence type="ECO:0000256" key="4">
    <source>
        <dbReference type="ARBA" id="ARBA00021436"/>
    </source>
</evidence>
<comment type="subcellular location">
    <subcellularLocation>
        <location evidence="3">Cytoplasm</location>
    </subcellularLocation>
    <subcellularLocation>
        <location evidence="2">Nucleus</location>
    </subcellularLocation>
</comment>
<evidence type="ECO:0000256" key="5">
    <source>
        <dbReference type="ARBA" id="ARBA00022490"/>
    </source>
</evidence>
<evidence type="ECO:0000256" key="2">
    <source>
        <dbReference type="ARBA" id="ARBA00004123"/>
    </source>
</evidence>
<dbReference type="Proteomes" id="UP001497382">
    <property type="component" value="Unassembled WGS sequence"/>
</dbReference>
<sequence>MDPKSELDKAVNAFMTHEDYLDSMLTKDDLMFLEDKEMCRDLLVLGYHSNKRIISKEAFDQRKAEKAVQTEDHKVKD</sequence>
<keyword evidence="5" id="KW-0963">Cytoplasm</keyword>
<comment type="caution">
    <text evidence="7">The sequence shown here is derived from an EMBL/GenBank/DDBJ whole genome shotgun (WGS) entry which is preliminary data.</text>
</comment>
<proteinExistence type="predicted"/>
<dbReference type="Pfam" id="PF14713">
    <property type="entry name" value="DUF4464"/>
    <property type="match status" value="1"/>
</dbReference>
<evidence type="ECO:0000256" key="3">
    <source>
        <dbReference type="ARBA" id="ARBA00004496"/>
    </source>
</evidence>
<accession>A0AAV1YQ74</accession>
<dbReference type="AlphaFoldDB" id="A0AAV1YQ74"/>
<organism evidence="7 8">
    <name type="scientific">Larinioides sclopetarius</name>
    <dbReference type="NCBI Taxonomy" id="280406"/>
    <lineage>
        <taxon>Eukaryota</taxon>
        <taxon>Metazoa</taxon>
        <taxon>Ecdysozoa</taxon>
        <taxon>Arthropoda</taxon>
        <taxon>Chelicerata</taxon>
        <taxon>Arachnida</taxon>
        <taxon>Araneae</taxon>
        <taxon>Araneomorphae</taxon>
        <taxon>Entelegynae</taxon>
        <taxon>Araneoidea</taxon>
        <taxon>Araneidae</taxon>
        <taxon>Larinioides</taxon>
    </lineage>
</organism>
<dbReference type="PANTHER" id="PTHR33588">
    <property type="entry name" value="CILIA- AND FLAGELLA-ASSOCIATED PROTEIN 299"/>
    <property type="match status" value="1"/>
</dbReference>
<reference evidence="7 8" key="1">
    <citation type="submission" date="2024-04" db="EMBL/GenBank/DDBJ databases">
        <authorList>
            <person name="Rising A."/>
            <person name="Reimegard J."/>
            <person name="Sonavane S."/>
            <person name="Akerstrom W."/>
            <person name="Nylinder S."/>
            <person name="Hedman E."/>
            <person name="Kallberg Y."/>
        </authorList>
    </citation>
    <scope>NUCLEOTIDE SEQUENCE [LARGE SCALE GENOMIC DNA]</scope>
</reference>
<feature type="non-terminal residue" evidence="7">
    <location>
        <position position="77"/>
    </location>
</feature>
<keyword evidence="6" id="KW-0539">Nucleus</keyword>
<evidence type="ECO:0000256" key="1">
    <source>
        <dbReference type="ARBA" id="ARBA00003056"/>
    </source>
</evidence>
<dbReference type="GO" id="GO:0005737">
    <property type="term" value="C:cytoplasm"/>
    <property type="evidence" value="ECO:0007669"/>
    <property type="project" value="UniProtKB-SubCell"/>
</dbReference>
<keyword evidence="8" id="KW-1185">Reference proteome</keyword>